<feature type="compositionally biased region" description="Basic and acidic residues" evidence="1">
    <location>
        <begin position="1"/>
        <end position="12"/>
    </location>
</feature>
<sequence>MSHGDTNVRGETHQNSIRATSFADVVRSSPSTPSPNSPLPDYPKKCETIFQDESLPPGMNLHVRTNSKGTLMFNIPRKVTAEFSISRILMDTYDLTEQYQNHTTFEVLPADPMVYAVILQHGLSVNDTTYNPITPTPPKFQTYKVNFRRIPQHYKPTDIIQLFSKYGNPKEIGHRKVYTQDGYVLFEKDEKPSHPELPKEIVAGLGAGFRQQRKRNSKKRRKNTQISSSMKGIESTSLAAITAPVNPATPVTPTLQESTQEARPPQTRNGTSSVTNPNNGSYRSLDDDNSDSDDDIFSDAPQTPTTEFTSRHPRAVHFGGTYNTSELSKQSATRPN</sequence>
<comment type="caution">
    <text evidence="2">The sequence shown here is derived from an EMBL/GenBank/DDBJ whole genome shotgun (WGS) entry which is preliminary data.</text>
</comment>
<proteinExistence type="predicted"/>
<feature type="compositionally biased region" description="Basic residues" evidence="1">
    <location>
        <begin position="211"/>
        <end position="223"/>
    </location>
</feature>
<evidence type="ECO:0000256" key="1">
    <source>
        <dbReference type="SAM" id="MobiDB-lite"/>
    </source>
</evidence>
<protein>
    <submittedName>
        <fullName evidence="2">Uncharacterized protein</fullName>
    </submittedName>
</protein>
<feature type="region of interest" description="Disordered" evidence="1">
    <location>
        <begin position="202"/>
        <end position="336"/>
    </location>
</feature>
<gene>
    <name evidence="2" type="ORF">KI688_008892</name>
</gene>
<feature type="compositionally biased region" description="Polar residues" evidence="1">
    <location>
        <begin position="321"/>
        <end position="336"/>
    </location>
</feature>
<organism evidence="2 3">
    <name type="scientific">Linnemannia hyalina</name>
    <dbReference type="NCBI Taxonomy" id="64524"/>
    <lineage>
        <taxon>Eukaryota</taxon>
        <taxon>Fungi</taxon>
        <taxon>Fungi incertae sedis</taxon>
        <taxon>Mucoromycota</taxon>
        <taxon>Mortierellomycotina</taxon>
        <taxon>Mortierellomycetes</taxon>
        <taxon>Mortierellales</taxon>
        <taxon>Mortierellaceae</taxon>
        <taxon>Linnemannia</taxon>
    </lineage>
</organism>
<feature type="compositionally biased region" description="Pro residues" evidence="1">
    <location>
        <begin position="32"/>
        <end position="41"/>
    </location>
</feature>
<dbReference type="AlphaFoldDB" id="A0A9P8BLP7"/>
<accession>A0A9P8BLP7</accession>
<dbReference type="EMBL" id="JAHRHY010000032">
    <property type="protein sequence ID" value="KAG9060774.1"/>
    <property type="molecule type" value="Genomic_DNA"/>
</dbReference>
<name>A0A9P8BLP7_9FUNG</name>
<feature type="compositionally biased region" description="Polar residues" evidence="1">
    <location>
        <begin position="255"/>
        <end position="280"/>
    </location>
</feature>
<reference evidence="2" key="1">
    <citation type="submission" date="2021-06" db="EMBL/GenBank/DDBJ databases">
        <title>Genome Sequence of Mortierella hyaline Strain SCG-10, a Cold-Adapted, Nitrate-Reducing Fungus Isolated from Soil in Minnesota, USA.</title>
        <authorList>
            <person name="Aldossari N."/>
        </authorList>
    </citation>
    <scope>NUCLEOTIDE SEQUENCE</scope>
    <source>
        <strain evidence="2">SCG-10</strain>
    </source>
</reference>
<evidence type="ECO:0000313" key="2">
    <source>
        <dbReference type="EMBL" id="KAG9060774.1"/>
    </source>
</evidence>
<dbReference type="OrthoDB" id="2431353at2759"/>
<feature type="region of interest" description="Disordered" evidence="1">
    <location>
        <begin position="1"/>
        <end position="43"/>
    </location>
</feature>
<feature type="compositionally biased region" description="Acidic residues" evidence="1">
    <location>
        <begin position="287"/>
        <end position="297"/>
    </location>
</feature>
<feature type="compositionally biased region" description="Low complexity" evidence="1">
    <location>
        <begin position="239"/>
        <end position="254"/>
    </location>
</feature>
<keyword evidence="3" id="KW-1185">Reference proteome</keyword>
<evidence type="ECO:0000313" key="3">
    <source>
        <dbReference type="Proteomes" id="UP000707451"/>
    </source>
</evidence>
<dbReference type="Proteomes" id="UP000707451">
    <property type="component" value="Unassembled WGS sequence"/>
</dbReference>
<feature type="compositionally biased region" description="Polar residues" evidence="1">
    <location>
        <begin position="224"/>
        <end position="238"/>
    </location>
</feature>